<dbReference type="EMBL" id="CAJNRG010004094">
    <property type="protein sequence ID" value="CAF2063169.1"/>
    <property type="molecule type" value="Genomic_DNA"/>
</dbReference>
<dbReference type="GO" id="GO:0006511">
    <property type="term" value="P:ubiquitin-dependent protein catabolic process"/>
    <property type="evidence" value="ECO:0007669"/>
    <property type="project" value="TreeGrafter"/>
</dbReference>
<protein>
    <recommendedName>
        <fullName evidence="14">Toll-interacting protein</fullName>
    </recommendedName>
</protein>
<dbReference type="SUPFAM" id="SSF49562">
    <property type="entry name" value="C2 domain (Calcium/lipid-binding domain, CaLB)"/>
    <property type="match status" value="1"/>
</dbReference>
<dbReference type="SMART" id="SM00239">
    <property type="entry name" value="C2"/>
    <property type="match status" value="1"/>
</dbReference>
<dbReference type="EMBL" id="CAJNOV010004834">
    <property type="protein sequence ID" value="CAF1187930.1"/>
    <property type="molecule type" value="Genomic_DNA"/>
</dbReference>
<feature type="domain" description="C2" evidence="6">
    <location>
        <begin position="48"/>
        <end position="168"/>
    </location>
</feature>
<organism evidence="10 13">
    <name type="scientific">Rotaria magnacalcarata</name>
    <dbReference type="NCBI Taxonomy" id="392030"/>
    <lineage>
        <taxon>Eukaryota</taxon>
        <taxon>Metazoa</taxon>
        <taxon>Spiralia</taxon>
        <taxon>Gnathifera</taxon>
        <taxon>Rotifera</taxon>
        <taxon>Eurotatoria</taxon>
        <taxon>Bdelloidea</taxon>
        <taxon>Philodinida</taxon>
        <taxon>Philodinidae</taxon>
        <taxon>Rotaria</taxon>
    </lineage>
</organism>
<dbReference type="GO" id="GO:0043130">
    <property type="term" value="F:ubiquitin binding"/>
    <property type="evidence" value="ECO:0007669"/>
    <property type="project" value="InterPro"/>
</dbReference>
<evidence type="ECO:0000259" key="6">
    <source>
        <dbReference type="PROSITE" id="PS50004"/>
    </source>
</evidence>
<sequence length="274" mass="30484">MSSAVDSSNHTTSSHGNILPKFSDYRSRVMLGDLPQDFLRIQLVESQVYGPSVFDHALEHDSNFIGYFTFSITEAKLIKNSGPLGLLRMDPYVRFQIGSISNETPTATGGGKNPQWNASYRINLFKGMERIYIELFDQRSFTEDNFIGECRIEIPQEVISGQTKLSWYPLMGRETSANENQGEILVMMSLMPIISDQSSDMDDVNLLNSSTGSSSASSPSNSVIESAAMYSSDDIRTIEEMFPAIDRQIIIDLLEKHGGNKDLVVNNLLQNSVS</sequence>
<dbReference type="Proteomes" id="UP000663842">
    <property type="component" value="Unassembled WGS sequence"/>
</dbReference>
<dbReference type="GO" id="GO:0045087">
    <property type="term" value="P:innate immune response"/>
    <property type="evidence" value="ECO:0007669"/>
    <property type="project" value="UniProtKB-KW"/>
</dbReference>
<dbReference type="GO" id="GO:0006914">
    <property type="term" value="P:autophagy"/>
    <property type="evidence" value="ECO:0007669"/>
    <property type="project" value="UniProtKB-KW"/>
</dbReference>
<dbReference type="Gene3D" id="2.60.40.150">
    <property type="entry name" value="C2 domain"/>
    <property type="match status" value="1"/>
</dbReference>
<dbReference type="InterPro" id="IPR000008">
    <property type="entry name" value="C2_dom"/>
</dbReference>
<dbReference type="PROSITE" id="PS50004">
    <property type="entry name" value="C2"/>
    <property type="match status" value="1"/>
</dbReference>
<evidence type="ECO:0000313" key="12">
    <source>
        <dbReference type="EMBL" id="CAF3747898.1"/>
    </source>
</evidence>
<evidence type="ECO:0000313" key="11">
    <source>
        <dbReference type="EMBL" id="CAF2106272.1"/>
    </source>
</evidence>
<dbReference type="EMBL" id="CAJNRE010011983">
    <property type="protein sequence ID" value="CAF2106272.1"/>
    <property type="molecule type" value="Genomic_DNA"/>
</dbReference>
<dbReference type="PROSITE" id="PS51140">
    <property type="entry name" value="CUE"/>
    <property type="match status" value="1"/>
</dbReference>
<dbReference type="SMART" id="SM00546">
    <property type="entry name" value="CUE"/>
    <property type="match status" value="1"/>
</dbReference>
<dbReference type="Proteomes" id="UP000663824">
    <property type="component" value="Unassembled WGS sequence"/>
</dbReference>
<dbReference type="EMBL" id="CAJNOW010000178">
    <property type="protein sequence ID" value="CAF1262000.1"/>
    <property type="molecule type" value="Genomic_DNA"/>
</dbReference>
<dbReference type="AlphaFoldDB" id="A0A816QQP5"/>
<dbReference type="Pfam" id="PF02845">
    <property type="entry name" value="CUE"/>
    <property type="match status" value="1"/>
</dbReference>
<accession>A0A816QQP5</accession>
<evidence type="ECO:0000313" key="8">
    <source>
        <dbReference type="EMBL" id="CAF1187930.1"/>
    </source>
</evidence>
<comment type="similarity">
    <text evidence="1">Belongs to the tollip family.</text>
</comment>
<evidence type="ECO:0000313" key="9">
    <source>
        <dbReference type="EMBL" id="CAF1262000.1"/>
    </source>
</evidence>
<dbReference type="Proteomes" id="UP000663855">
    <property type="component" value="Unassembled WGS sequence"/>
</dbReference>
<evidence type="ECO:0000259" key="7">
    <source>
        <dbReference type="PROSITE" id="PS51140"/>
    </source>
</evidence>
<keyword evidence="2" id="KW-0399">Innate immunity</keyword>
<evidence type="ECO:0000256" key="3">
    <source>
        <dbReference type="ARBA" id="ARBA00022859"/>
    </source>
</evidence>
<name>A0A816QQP5_9BILA</name>
<keyword evidence="5" id="KW-0395">Inflammatory response</keyword>
<evidence type="ECO:0000256" key="4">
    <source>
        <dbReference type="ARBA" id="ARBA00023006"/>
    </source>
</evidence>
<reference evidence="10" key="1">
    <citation type="submission" date="2021-02" db="EMBL/GenBank/DDBJ databases">
        <authorList>
            <person name="Nowell W R."/>
        </authorList>
    </citation>
    <scope>NUCLEOTIDE SEQUENCE</scope>
</reference>
<keyword evidence="4" id="KW-0072">Autophagy</keyword>
<dbReference type="GO" id="GO:0005737">
    <property type="term" value="C:cytoplasm"/>
    <property type="evidence" value="ECO:0007669"/>
    <property type="project" value="TreeGrafter"/>
</dbReference>
<evidence type="ECO:0008006" key="14">
    <source>
        <dbReference type="Google" id="ProtNLM"/>
    </source>
</evidence>
<dbReference type="EMBL" id="CAJOBF010000104">
    <property type="protein sequence ID" value="CAF3747898.1"/>
    <property type="molecule type" value="Genomic_DNA"/>
</dbReference>
<evidence type="ECO:0000256" key="1">
    <source>
        <dbReference type="ARBA" id="ARBA00009278"/>
    </source>
</evidence>
<evidence type="ECO:0000256" key="2">
    <source>
        <dbReference type="ARBA" id="ARBA00022588"/>
    </source>
</evidence>
<gene>
    <name evidence="8" type="ORF">CJN711_LOCUS11353</name>
    <name evidence="9" type="ORF">KQP761_LOCUS2846</name>
    <name evidence="11" type="ORF">MBJ925_LOCUS23332</name>
    <name evidence="12" type="ORF">UXM345_LOCUS1828</name>
    <name evidence="10" type="ORF">XDN619_LOCUS10947</name>
</gene>
<feature type="domain" description="CUE" evidence="7">
    <location>
        <begin position="230"/>
        <end position="273"/>
    </location>
</feature>
<dbReference type="Gene3D" id="1.10.8.10">
    <property type="entry name" value="DNA helicase RuvA subunit, C-terminal domain"/>
    <property type="match status" value="1"/>
</dbReference>
<dbReference type="InterPro" id="IPR003892">
    <property type="entry name" value="CUE"/>
</dbReference>
<dbReference type="PANTHER" id="PTHR16461">
    <property type="entry name" value="TOLL-INTERACTING PROTEIN"/>
    <property type="match status" value="1"/>
</dbReference>
<comment type="caution">
    <text evidence="10">The sequence shown here is derived from an EMBL/GenBank/DDBJ whole genome shotgun (WGS) entry which is preliminary data.</text>
</comment>
<dbReference type="Proteomes" id="UP000663834">
    <property type="component" value="Unassembled WGS sequence"/>
</dbReference>
<dbReference type="InterPro" id="IPR009060">
    <property type="entry name" value="UBA-like_sf"/>
</dbReference>
<dbReference type="OrthoDB" id="9942608at2759"/>
<dbReference type="Proteomes" id="UP000663887">
    <property type="component" value="Unassembled WGS sequence"/>
</dbReference>
<evidence type="ECO:0000313" key="13">
    <source>
        <dbReference type="Proteomes" id="UP000663887"/>
    </source>
</evidence>
<dbReference type="SUPFAM" id="SSF46934">
    <property type="entry name" value="UBA-like"/>
    <property type="match status" value="1"/>
</dbReference>
<evidence type="ECO:0000313" key="10">
    <source>
        <dbReference type="EMBL" id="CAF2063169.1"/>
    </source>
</evidence>
<dbReference type="Pfam" id="PF00168">
    <property type="entry name" value="C2"/>
    <property type="match status" value="1"/>
</dbReference>
<dbReference type="InterPro" id="IPR035892">
    <property type="entry name" value="C2_domain_sf"/>
</dbReference>
<keyword evidence="3" id="KW-0391">Immunity</keyword>
<evidence type="ECO:0000256" key="5">
    <source>
        <dbReference type="ARBA" id="ARBA00023198"/>
    </source>
</evidence>
<dbReference type="PANTHER" id="PTHR16461:SF5">
    <property type="entry name" value="TOLL-INTERACTING PROTEIN"/>
    <property type="match status" value="1"/>
</dbReference>
<proteinExistence type="inferred from homology"/>
<dbReference type="GO" id="GO:0031624">
    <property type="term" value="F:ubiquitin conjugating enzyme binding"/>
    <property type="evidence" value="ECO:0007669"/>
    <property type="project" value="TreeGrafter"/>
</dbReference>